<reference evidence="1 2" key="1">
    <citation type="journal article" date="2021" name="Commun. Biol.">
        <title>The genome of Shorea leprosula (Dipterocarpaceae) highlights the ecological relevance of drought in aseasonal tropical rainforests.</title>
        <authorList>
            <person name="Ng K.K.S."/>
            <person name="Kobayashi M.J."/>
            <person name="Fawcett J.A."/>
            <person name="Hatakeyama M."/>
            <person name="Paape T."/>
            <person name="Ng C.H."/>
            <person name="Ang C.C."/>
            <person name="Tnah L.H."/>
            <person name="Lee C.T."/>
            <person name="Nishiyama T."/>
            <person name="Sese J."/>
            <person name="O'Brien M.J."/>
            <person name="Copetti D."/>
            <person name="Mohd Noor M.I."/>
            <person name="Ong R.C."/>
            <person name="Putra M."/>
            <person name="Sireger I.Z."/>
            <person name="Indrioko S."/>
            <person name="Kosugi Y."/>
            <person name="Izuno A."/>
            <person name="Isagi Y."/>
            <person name="Lee S.L."/>
            <person name="Shimizu K.K."/>
        </authorList>
    </citation>
    <scope>NUCLEOTIDE SEQUENCE [LARGE SCALE GENOMIC DNA]</scope>
    <source>
        <strain evidence="1">214</strain>
    </source>
</reference>
<name>A0AAV5J7F4_9ROSI</name>
<proteinExistence type="predicted"/>
<keyword evidence="2" id="KW-1185">Reference proteome</keyword>
<dbReference type="Proteomes" id="UP001054252">
    <property type="component" value="Unassembled WGS sequence"/>
</dbReference>
<evidence type="ECO:0000313" key="2">
    <source>
        <dbReference type="Proteomes" id="UP001054252"/>
    </source>
</evidence>
<comment type="caution">
    <text evidence="1">The sequence shown here is derived from an EMBL/GenBank/DDBJ whole genome shotgun (WGS) entry which is preliminary data.</text>
</comment>
<dbReference type="EMBL" id="BPVZ01000026">
    <property type="protein sequence ID" value="GKV06885.1"/>
    <property type="molecule type" value="Genomic_DNA"/>
</dbReference>
<organism evidence="1 2">
    <name type="scientific">Rubroshorea leprosula</name>
    <dbReference type="NCBI Taxonomy" id="152421"/>
    <lineage>
        <taxon>Eukaryota</taxon>
        <taxon>Viridiplantae</taxon>
        <taxon>Streptophyta</taxon>
        <taxon>Embryophyta</taxon>
        <taxon>Tracheophyta</taxon>
        <taxon>Spermatophyta</taxon>
        <taxon>Magnoliopsida</taxon>
        <taxon>eudicotyledons</taxon>
        <taxon>Gunneridae</taxon>
        <taxon>Pentapetalae</taxon>
        <taxon>rosids</taxon>
        <taxon>malvids</taxon>
        <taxon>Malvales</taxon>
        <taxon>Dipterocarpaceae</taxon>
        <taxon>Rubroshorea</taxon>
    </lineage>
</organism>
<gene>
    <name evidence="1" type="ORF">SLEP1_g18704</name>
</gene>
<evidence type="ECO:0000313" key="1">
    <source>
        <dbReference type="EMBL" id="GKV06885.1"/>
    </source>
</evidence>
<sequence>MVLQIWKLKLLFTVLFTVLFTIPDRSINTLRSSLRFYASEEAKSRTRKNKGSDEVEG</sequence>
<accession>A0AAV5J7F4</accession>
<dbReference type="AlphaFoldDB" id="A0AAV5J7F4"/>
<protein>
    <submittedName>
        <fullName evidence="1">Uncharacterized protein</fullName>
    </submittedName>
</protein>